<comment type="caution">
    <text evidence="1">The sequence shown here is derived from an EMBL/GenBank/DDBJ whole genome shotgun (WGS) entry which is preliminary data.</text>
</comment>
<evidence type="ECO:0000313" key="1">
    <source>
        <dbReference type="EMBL" id="KAK1146782.1"/>
    </source>
</evidence>
<proteinExistence type="predicted"/>
<protein>
    <submittedName>
        <fullName evidence="1">Uncharacterized protein</fullName>
    </submittedName>
</protein>
<sequence>MPPRTTTTTTTKGSSEAGGNQTWKSKFTDKQLERKRQVDRISHRRTRQNSKQVVAHLQEKMNLLSSGDHKGLLEYEGLTSKLNLFQNRLNQIHRLSKECLEVEDVPNPARVHRSVGLMSTPSQYDSTSMAAQLLQDCGVSPPSDRSQIHEQPTNGRRTPLDTLFRKTAYLAYQLMRPWCGCYHSHLELEALFWAQYRHLLFFAFPSTENLARCLPWYHPTPSMFLRDHPGYIDFLLWPHLQRQLKGTRKAYNIEGLIENLIRGFNVCSADIDPNQPQIYVKKGELHACTRRNAAHDPHYKKPNGMLQWFLDRSADYGIQSTQRIVKLQLLVMFGGIHSTTFTATNILYNLSVWREYLEPLREEVRTVVADANKEEMNCRALQRMEQLDSFMKEAIHFYPPETTSFSRKTVQGITPGSLGETPSDAIAHDKTTYSMDAEQARNQFVTSNDKNLVFGYGKHACPGMLLAATEMKMIIAKILLEYEFNNESDMKERYPSHALDGW</sequence>
<keyword evidence="2" id="KW-1185">Reference proteome</keyword>
<name>A0ACC3B874_9EURO</name>
<dbReference type="EMBL" id="JAOPJF010000015">
    <property type="protein sequence ID" value="KAK1146782.1"/>
    <property type="molecule type" value="Genomic_DNA"/>
</dbReference>
<organism evidence="1 2">
    <name type="scientific">Aspergillus melleus</name>
    <dbReference type="NCBI Taxonomy" id="138277"/>
    <lineage>
        <taxon>Eukaryota</taxon>
        <taxon>Fungi</taxon>
        <taxon>Dikarya</taxon>
        <taxon>Ascomycota</taxon>
        <taxon>Pezizomycotina</taxon>
        <taxon>Eurotiomycetes</taxon>
        <taxon>Eurotiomycetidae</taxon>
        <taxon>Eurotiales</taxon>
        <taxon>Aspergillaceae</taxon>
        <taxon>Aspergillus</taxon>
        <taxon>Aspergillus subgen. Circumdati</taxon>
    </lineage>
</organism>
<accession>A0ACC3B874</accession>
<gene>
    <name evidence="1" type="ORF">N8T08_002543</name>
</gene>
<reference evidence="1 2" key="1">
    <citation type="journal article" date="2023" name="ACS Omega">
        <title>Identification of the Neoaspergillic Acid Biosynthesis Gene Cluster by Establishing an In Vitro CRISPR-Ribonucleoprotein Genetic System in Aspergillus melleus.</title>
        <authorList>
            <person name="Yuan B."/>
            <person name="Grau M.F."/>
            <person name="Murata R.M."/>
            <person name="Torok T."/>
            <person name="Venkateswaran K."/>
            <person name="Stajich J.E."/>
            <person name="Wang C.C.C."/>
        </authorList>
    </citation>
    <scope>NUCLEOTIDE SEQUENCE [LARGE SCALE GENOMIC DNA]</scope>
    <source>
        <strain evidence="1 2">IMV 1140</strain>
    </source>
</reference>
<evidence type="ECO:0000313" key="2">
    <source>
        <dbReference type="Proteomes" id="UP001177260"/>
    </source>
</evidence>
<dbReference type="Proteomes" id="UP001177260">
    <property type="component" value="Unassembled WGS sequence"/>
</dbReference>